<evidence type="ECO:0000259" key="6">
    <source>
        <dbReference type="Pfam" id="PF01509"/>
    </source>
</evidence>
<dbReference type="PANTHER" id="PTHR13767:SF2">
    <property type="entry name" value="PSEUDOURIDYLATE SYNTHASE TRUB1"/>
    <property type="match status" value="1"/>
</dbReference>
<reference evidence="9 10" key="1">
    <citation type="journal article" date="2021" name="Int. J. Syst. Evol. Microbiol.">
        <title>Reticulibacter mediterranei gen. nov., sp. nov., within the new family Reticulibacteraceae fam. nov., and Ktedonospora formicarum gen. nov., sp. nov., Ktedonobacter robiniae sp. nov., Dictyobacter formicarum sp. nov. and Dictyobacter arantiisoli sp. nov., belonging to the class Ktedonobacteria.</title>
        <authorList>
            <person name="Yabe S."/>
            <person name="Zheng Y."/>
            <person name="Wang C.M."/>
            <person name="Sakai Y."/>
            <person name="Abe K."/>
            <person name="Yokota A."/>
            <person name="Donadio S."/>
            <person name="Cavaletti L."/>
            <person name="Monciardini P."/>
        </authorList>
    </citation>
    <scope>NUCLEOTIDE SEQUENCE [LARGE SCALE GENOMIC DNA]</scope>
    <source>
        <strain evidence="9 10">SOSP1-30</strain>
    </source>
</reference>
<evidence type="ECO:0000256" key="2">
    <source>
        <dbReference type="ARBA" id="ARBA00005642"/>
    </source>
</evidence>
<feature type="domain" description="tRNA pseudouridine synthase II TruB subfamily 1 C-terminal" evidence="7">
    <location>
        <begin position="234"/>
        <end position="283"/>
    </location>
</feature>
<keyword evidence="3 5" id="KW-0819">tRNA processing</keyword>
<evidence type="ECO:0000313" key="9">
    <source>
        <dbReference type="EMBL" id="GHO54651.1"/>
    </source>
</evidence>
<evidence type="ECO:0000259" key="8">
    <source>
        <dbReference type="Pfam" id="PF16198"/>
    </source>
</evidence>
<keyword evidence="10" id="KW-1185">Reference proteome</keyword>
<organism evidence="9 10">
    <name type="scientific">Ktedonobacter robiniae</name>
    <dbReference type="NCBI Taxonomy" id="2778365"/>
    <lineage>
        <taxon>Bacteria</taxon>
        <taxon>Bacillati</taxon>
        <taxon>Chloroflexota</taxon>
        <taxon>Ktedonobacteria</taxon>
        <taxon>Ktedonobacterales</taxon>
        <taxon>Ktedonobacteraceae</taxon>
        <taxon>Ktedonobacter</taxon>
    </lineage>
</organism>
<proteinExistence type="inferred from homology"/>
<dbReference type="PANTHER" id="PTHR13767">
    <property type="entry name" value="TRNA-PSEUDOURIDINE SYNTHASE"/>
    <property type="match status" value="1"/>
</dbReference>
<keyword evidence="4 5" id="KW-0413">Isomerase</keyword>
<dbReference type="HAMAP" id="MF_01080">
    <property type="entry name" value="TruB_bact"/>
    <property type="match status" value="1"/>
</dbReference>
<feature type="domain" description="tRNA pseudouridylate synthase B C-terminal" evidence="8">
    <location>
        <begin position="172"/>
        <end position="230"/>
    </location>
</feature>
<name>A0ABQ3UPJ3_9CHLR</name>
<dbReference type="CDD" id="cd02573">
    <property type="entry name" value="PseudoU_synth_EcTruB"/>
    <property type="match status" value="1"/>
</dbReference>
<dbReference type="Proteomes" id="UP000654345">
    <property type="component" value="Unassembled WGS sequence"/>
</dbReference>
<comment type="catalytic activity">
    <reaction evidence="1 5">
        <text>uridine(55) in tRNA = pseudouridine(55) in tRNA</text>
        <dbReference type="Rhea" id="RHEA:42532"/>
        <dbReference type="Rhea" id="RHEA-COMP:10101"/>
        <dbReference type="Rhea" id="RHEA-COMP:10102"/>
        <dbReference type="ChEBI" id="CHEBI:65314"/>
        <dbReference type="ChEBI" id="CHEBI:65315"/>
        <dbReference type="EC" id="5.4.99.25"/>
    </reaction>
</comment>
<comment type="function">
    <text evidence="5">Responsible for synthesis of pseudouridine from uracil-55 in the psi GC loop of transfer RNAs.</text>
</comment>
<dbReference type="InterPro" id="IPR032819">
    <property type="entry name" value="TruB_C"/>
</dbReference>
<evidence type="ECO:0000256" key="4">
    <source>
        <dbReference type="ARBA" id="ARBA00023235"/>
    </source>
</evidence>
<comment type="similarity">
    <text evidence="2 5">Belongs to the pseudouridine synthase TruB family. Type 1 subfamily.</text>
</comment>
<dbReference type="Pfam" id="PF09157">
    <property type="entry name" value="TruB-C_2"/>
    <property type="match status" value="1"/>
</dbReference>
<dbReference type="Pfam" id="PF16198">
    <property type="entry name" value="TruB_C_2"/>
    <property type="match status" value="1"/>
</dbReference>
<dbReference type="InterPro" id="IPR036974">
    <property type="entry name" value="PUA_sf"/>
</dbReference>
<comment type="caution">
    <text evidence="9">The sequence shown here is derived from an EMBL/GenBank/DDBJ whole genome shotgun (WGS) entry which is preliminary data.</text>
</comment>
<dbReference type="Gene3D" id="2.30.130.10">
    <property type="entry name" value="PUA domain"/>
    <property type="match status" value="1"/>
</dbReference>
<dbReference type="Pfam" id="PF01509">
    <property type="entry name" value="TruB_N"/>
    <property type="match status" value="1"/>
</dbReference>
<dbReference type="Gene3D" id="3.30.2350.10">
    <property type="entry name" value="Pseudouridine synthase"/>
    <property type="match status" value="1"/>
</dbReference>
<evidence type="ECO:0000256" key="3">
    <source>
        <dbReference type="ARBA" id="ARBA00022694"/>
    </source>
</evidence>
<dbReference type="RefSeq" id="WP_201371335.1">
    <property type="nucleotide sequence ID" value="NZ_BNJG01000001.1"/>
</dbReference>
<evidence type="ECO:0000259" key="7">
    <source>
        <dbReference type="Pfam" id="PF09157"/>
    </source>
</evidence>
<evidence type="ECO:0000256" key="1">
    <source>
        <dbReference type="ARBA" id="ARBA00000385"/>
    </source>
</evidence>
<dbReference type="SUPFAM" id="SSF55120">
    <property type="entry name" value="Pseudouridine synthase"/>
    <property type="match status" value="1"/>
</dbReference>
<dbReference type="InterPro" id="IPR002501">
    <property type="entry name" value="PsdUridine_synth_N"/>
</dbReference>
<feature type="domain" description="Pseudouridine synthase II N-terminal" evidence="6">
    <location>
        <begin position="23"/>
        <end position="171"/>
    </location>
</feature>
<sequence>MDGILNINKPLGMTSHDVVARVRKLLKQRRVGHAGTLDPAASGVLPICVGLGTRVAEYLSESGKAYQAEIIFGVVTDTYDTEGAVLRTHDATSLTQEQLEQALPAFLGEQMQQPPRYSAIKIQGQPAYKLARAGSEIELAPRPITISQLEILAWEAPRLTLAVACSKGTYIRSLAYDLGEHVGTGAHLGGLIRTRSGPFALAESITLDQLESAIADESVTQYLFPADAALRQYPALTLSTEQVTQVLHGNPIKTSVQAPQPASTLARIYSEEGQFLAIAQWDDQRQYWHPKKVFATSTH</sequence>
<evidence type="ECO:0000313" key="10">
    <source>
        <dbReference type="Proteomes" id="UP000654345"/>
    </source>
</evidence>
<evidence type="ECO:0000256" key="5">
    <source>
        <dbReference type="HAMAP-Rule" id="MF_01080"/>
    </source>
</evidence>
<accession>A0ABQ3UPJ3</accession>
<feature type="active site" description="Nucleophile" evidence="5">
    <location>
        <position position="38"/>
    </location>
</feature>
<protein>
    <recommendedName>
        <fullName evidence="5">tRNA pseudouridine synthase B</fullName>
        <ecNumber evidence="5">5.4.99.25</ecNumber>
    </recommendedName>
    <alternativeName>
        <fullName evidence="5">tRNA pseudouridine(55) synthase</fullName>
        <shortName evidence="5">Psi55 synthase</shortName>
    </alternativeName>
    <alternativeName>
        <fullName evidence="5">tRNA pseudouridylate synthase</fullName>
    </alternativeName>
    <alternativeName>
        <fullName evidence="5">tRNA-uridine isomerase</fullName>
    </alternativeName>
</protein>
<dbReference type="NCBIfam" id="TIGR00431">
    <property type="entry name" value="TruB"/>
    <property type="match status" value="1"/>
</dbReference>
<dbReference type="InterPro" id="IPR015240">
    <property type="entry name" value="tRNA_sdUridine_synth_fam1_C"/>
</dbReference>
<gene>
    <name evidence="5 9" type="primary">truB</name>
    <name evidence="9" type="ORF">KSB_31260</name>
</gene>
<dbReference type="EC" id="5.4.99.25" evidence="5"/>
<dbReference type="InterPro" id="IPR014780">
    <property type="entry name" value="tRNA_psdUridine_synth_TruB"/>
</dbReference>
<dbReference type="InterPro" id="IPR020103">
    <property type="entry name" value="PsdUridine_synth_cat_dom_sf"/>
</dbReference>
<dbReference type="EMBL" id="BNJG01000001">
    <property type="protein sequence ID" value="GHO54651.1"/>
    <property type="molecule type" value="Genomic_DNA"/>
</dbReference>